<dbReference type="PANTHER" id="PTHR42685">
    <property type="entry name" value="GERANYLGERANYL DIPHOSPHATE REDUCTASE"/>
    <property type="match status" value="1"/>
</dbReference>
<name>A0A662ZDW2_9GAMM</name>
<dbReference type="Proteomes" id="UP000243745">
    <property type="component" value="Unassembled WGS sequence"/>
</dbReference>
<dbReference type="InterPro" id="IPR050407">
    <property type="entry name" value="Geranylgeranyl_reductase"/>
</dbReference>
<dbReference type="RefSeq" id="WP_218140300.1">
    <property type="nucleotide sequence ID" value="NZ_FOXF01000001.1"/>
</dbReference>
<organism evidence="1 2">
    <name type="scientific">Ruminobacter amylophilus</name>
    <dbReference type="NCBI Taxonomy" id="867"/>
    <lineage>
        <taxon>Bacteria</taxon>
        <taxon>Pseudomonadati</taxon>
        <taxon>Pseudomonadota</taxon>
        <taxon>Gammaproteobacteria</taxon>
        <taxon>Aeromonadales</taxon>
        <taxon>Succinivibrionaceae</taxon>
        <taxon>Ruminobacter</taxon>
    </lineage>
</organism>
<protein>
    <submittedName>
        <fullName evidence="1">Dehydrogenase (Flavoprotein)</fullName>
    </submittedName>
</protein>
<dbReference type="SUPFAM" id="SSF51905">
    <property type="entry name" value="FAD/NAD(P)-binding domain"/>
    <property type="match status" value="1"/>
</dbReference>
<evidence type="ECO:0000313" key="2">
    <source>
        <dbReference type="Proteomes" id="UP000243745"/>
    </source>
</evidence>
<dbReference type="PRINTS" id="PR00420">
    <property type="entry name" value="RNGMNOXGNASE"/>
</dbReference>
<dbReference type="AlphaFoldDB" id="A0A662ZDW2"/>
<dbReference type="EMBL" id="FOXF01000001">
    <property type="protein sequence ID" value="SFO97307.1"/>
    <property type="molecule type" value="Genomic_DNA"/>
</dbReference>
<evidence type="ECO:0000313" key="1">
    <source>
        <dbReference type="EMBL" id="SFO97307.1"/>
    </source>
</evidence>
<dbReference type="Gene3D" id="3.50.50.60">
    <property type="entry name" value="FAD/NAD(P)-binding domain"/>
    <property type="match status" value="1"/>
</dbReference>
<reference evidence="1 2" key="1">
    <citation type="submission" date="2016-10" db="EMBL/GenBank/DDBJ databases">
        <authorList>
            <person name="Varghese N."/>
            <person name="Submissions S."/>
        </authorList>
    </citation>
    <scope>NUCLEOTIDE SEQUENCE [LARGE SCALE GENOMIC DNA]</scope>
    <source>
        <strain evidence="1 2">DSM 1361</strain>
    </source>
</reference>
<gene>
    <name evidence="1" type="ORF">SAMN02910344_00054</name>
</gene>
<dbReference type="InterPro" id="IPR036188">
    <property type="entry name" value="FAD/NAD-bd_sf"/>
</dbReference>
<accession>A0A662ZDW2</accession>
<keyword evidence="2" id="KW-1185">Reference proteome</keyword>
<sequence>MDSMVYDVAIVGLGPAGSTLARMLNKDVKVIAFDKKNDRDDSFKKPCGGLLAPDAQKNFAMFGMTLPKDILVDPQIFSVKTIDLKTGILRHYQRPYVNMDRHRFDLWLKSLIPENVEVHDSVTCSSVVKAGNVYEITVTENKVKNIYRAKYIVGADGANSLVRRSLFPNHKIDTYTSVQQWFHDRHSRPFYACIFDEELTDCYAWGLSKNEYFIFGGAYPVRNSRERFEKMKEKLRDYGFILDNPVKTEACMVLSPSSPRQLCPGDGHCMMIGEAAGFISPSSLEGLSYAFESAYKLSRLFNERK</sequence>
<dbReference type="PANTHER" id="PTHR42685:SF22">
    <property type="entry name" value="CONDITIONED MEDIUM FACTOR RECEPTOR 1"/>
    <property type="match status" value="1"/>
</dbReference>
<proteinExistence type="predicted"/>
<dbReference type="NCBIfam" id="NF008519">
    <property type="entry name" value="PRK11445.1"/>
    <property type="match status" value="1"/>
</dbReference>